<organism evidence="2 3">
    <name type="scientific">Cryobacterium melibiosiphilum</name>
    <dbReference type="NCBI Taxonomy" id="995039"/>
    <lineage>
        <taxon>Bacteria</taxon>
        <taxon>Bacillati</taxon>
        <taxon>Actinomycetota</taxon>
        <taxon>Actinomycetes</taxon>
        <taxon>Micrococcales</taxon>
        <taxon>Microbacteriaceae</taxon>
        <taxon>Cryobacterium</taxon>
    </lineage>
</organism>
<dbReference type="EMBL" id="QZVS01000089">
    <property type="protein sequence ID" value="RJT87466.1"/>
    <property type="molecule type" value="Genomic_DNA"/>
</dbReference>
<dbReference type="CDD" id="cd07247">
    <property type="entry name" value="SgaA_N_like"/>
    <property type="match status" value="2"/>
</dbReference>
<dbReference type="InterPro" id="IPR029068">
    <property type="entry name" value="Glyas_Bleomycin-R_OHBP_Dase"/>
</dbReference>
<gene>
    <name evidence="2" type="ORF">D6T64_14210</name>
</gene>
<dbReference type="Proteomes" id="UP000272015">
    <property type="component" value="Unassembled WGS sequence"/>
</dbReference>
<dbReference type="PANTHER" id="PTHR33993">
    <property type="entry name" value="GLYOXALASE-RELATED"/>
    <property type="match status" value="1"/>
</dbReference>
<keyword evidence="3" id="KW-1185">Reference proteome</keyword>
<dbReference type="InterPro" id="IPR004360">
    <property type="entry name" value="Glyas_Fos-R_dOase_dom"/>
</dbReference>
<dbReference type="PANTHER" id="PTHR33993:SF14">
    <property type="entry name" value="GB|AAF24581.1"/>
    <property type="match status" value="1"/>
</dbReference>
<dbReference type="RefSeq" id="WP_119975339.1">
    <property type="nucleotide sequence ID" value="NZ_JBHSQA010000003.1"/>
</dbReference>
<reference evidence="2 3" key="1">
    <citation type="submission" date="2018-09" db="EMBL/GenBank/DDBJ databases">
        <title>Novel species of Cryobacterium.</title>
        <authorList>
            <person name="Liu Q."/>
            <person name="Xin Y.-H."/>
        </authorList>
    </citation>
    <scope>NUCLEOTIDE SEQUENCE [LARGE SCALE GENOMIC DNA]</scope>
    <source>
        <strain evidence="2 3">Hh39</strain>
    </source>
</reference>
<evidence type="ECO:0000313" key="2">
    <source>
        <dbReference type="EMBL" id="RJT87466.1"/>
    </source>
</evidence>
<dbReference type="InterPro" id="IPR052164">
    <property type="entry name" value="Anthracycline_SecMetBiosynth"/>
</dbReference>
<name>A0A3A5MN62_9MICO</name>
<feature type="domain" description="VOC" evidence="1">
    <location>
        <begin position="139"/>
        <end position="255"/>
    </location>
</feature>
<evidence type="ECO:0000313" key="3">
    <source>
        <dbReference type="Proteomes" id="UP000272015"/>
    </source>
</evidence>
<dbReference type="PROSITE" id="PS51819">
    <property type="entry name" value="VOC"/>
    <property type="match status" value="2"/>
</dbReference>
<accession>A0A3A5MN62</accession>
<comment type="caution">
    <text evidence="2">The sequence shown here is derived from an EMBL/GenBank/DDBJ whole genome shotgun (WGS) entry which is preliminary data.</text>
</comment>
<dbReference type="InterPro" id="IPR037523">
    <property type="entry name" value="VOC_core"/>
</dbReference>
<dbReference type="OrthoDB" id="9793039at2"/>
<dbReference type="Gene3D" id="3.10.180.10">
    <property type="entry name" value="2,3-Dihydroxybiphenyl 1,2-Dioxygenase, domain 1"/>
    <property type="match status" value="2"/>
</dbReference>
<evidence type="ECO:0000259" key="1">
    <source>
        <dbReference type="PROSITE" id="PS51819"/>
    </source>
</evidence>
<feature type="domain" description="VOC" evidence="1">
    <location>
        <begin position="11"/>
        <end position="125"/>
    </location>
</feature>
<protein>
    <submittedName>
        <fullName evidence="2">VOC family protein</fullName>
    </submittedName>
</protein>
<proteinExistence type="predicted"/>
<dbReference type="AlphaFoldDB" id="A0A3A5MN62"/>
<dbReference type="SUPFAM" id="SSF54593">
    <property type="entry name" value="Glyoxalase/Bleomycin resistance protein/Dihydroxybiphenyl dioxygenase"/>
    <property type="match status" value="2"/>
</dbReference>
<sequence length="274" mass="29343">MPTPDAFTPGEPCWVDLMSSDVDRSKAFYSALFGWTATESGEEYGNYITFWKGDAQVAGLARQLPDSTFPDVWTTYLAVDDVDGAAASARAAGAQILMEPMTVGDQGRMAMILDPTGAAIGLWESAEHAGFEVNNEHGSPVWHELNTRDYDAALAFYRTVFGWNLTPLSDTMEFRYSTFGEEGTMVGGVYDAHATLPEGVPSHWQLYLGVADVPAAAARVVELGGRILREPWDSEFGVFAQVADPTGAMFQLGGVATETASDPTAAGSASSDTE</sequence>
<dbReference type="Pfam" id="PF00903">
    <property type="entry name" value="Glyoxalase"/>
    <property type="match status" value="2"/>
</dbReference>